<reference evidence="7 8" key="1">
    <citation type="submission" date="2021-03" db="EMBL/GenBank/DDBJ databases">
        <title>Genomic Encyclopedia of Type Strains, Phase IV (KMG-IV): sequencing the most valuable type-strain genomes for metagenomic binning, comparative biology and taxonomic classification.</title>
        <authorList>
            <person name="Goeker M."/>
        </authorList>
    </citation>
    <scope>NUCLEOTIDE SEQUENCE [LARGE SCALE GENOMIC DNA]</scope>
    <source>
        <strain evidence="7 8">DSM 21600</strain>
    </source>
</reference>
<keyword evidence="4" id="KW-0238">DNA-binding</keyword>
<dbReference type="SMART" id="SM00345">
    <property type="entry name" value="HTH_GNTR"/>
    <property type="match status" value="1"/>
</dbReference>
<dbReference type="InterPro" id="IPR015421">
    <property type="entry name" value="PyrdxlP-dep_Trfase_major"/>
</dbReference>
<evidence type="ECO:0000313" key="8">
    <source>
        <dbReference type="Proteomes" id="UP000759443"/>
    </source>
</evidence>
<dbReference type="CDD" id="cd07377">
    <property type="entry name" value="WHTH_GntR"/>
    <property type="match status" value="1"/>
</dbReference>
<dbReference type="InterPro" id="IPR051446">
    <property type="entry name" value="HTH_trans_reg/aminotransferase"/>
</dbReference>
<dbReference type="InterPro" id="IPR015424">
    <property type="entry name" value="PyrdxlP-dep_Trfase"/>
</dbReference>
<evidence type="ECO:0000313" key="7">
    <source>
        <dbReference type="EMBL" id="MBP1848779.1"/>
    </source>
</evidence>
<dbReference type="InterPro" id="IPR036390">
    <property type="entry name" value="WH_DNA-bd_sf"/>
</dbReference>
<evidence type="ECO:0000256" key="1">
    <source>
        <dbReference type="ARBA" id="ARBA00005384"/>
    </source>
</evidence>
<dbReference type="PROSITE" id="PS50949">
    <property type="entry name" value="HTH_GNTR"/>
    <property type="match status" value="1"/>
</dbReference>
<keyword evidence="2" id="KW-0663">Pyridoxal phosphate</keyword>
<evidence type="ECO:0000256" key="2">
    <source>
        <dbReference type="ARBA" id="ARBA00022898"/>
    </source>
</evidence>
<organism evidence="7 8">
    <name type="scientific">Rhizobium halophytocola</name>
    <dbReference type="NCBI Taxonomy" id="735519"/>
    <lineage>
        <taxon>Bacteria</taxon>
        <taxon>Pseudomonadati</taxon>
        <taxon>Pseudomonadota</taxon>
        <taxon>Alphaproteobacteria</taxon>
        <taxon>Hyphomicrobiales</taxon>
        <taxon>Rhizobiaceae</taxon>
        <taxon>Rhizobium/Agrobacterium group</taxon>
        <taxon>Rhizobium</taxon>
    </lineage>
</organism>
<gene>
    <name evidence="7" type="ORF">J2Z17_000196</name>
</gene>
<dbReference type="Pfam" id="PF00155">
    <property type="entry name" value="Aminotran_1_2"/>
    <property type="match status" value="1"/>
</dbReference>
<dbReference type="Gene3D" id="1.10.10.10">
    <property type="entry name" value="Winged helix-like DNA-binding domain superfamily/Winged helix DNA-binding domain"/>
    <property type="match status" value="1"/>
</dbReference>
<dbReference type="PANTHER" id="PTHR46577">
    <property type="entry name" value="HTH-TYPE TRANSCRIPTIONAL REGULATORY PROTEIN GABR"/>
    <property type="match status" value="1"/>
</dbReference>
<feature type="domain" description="HTH gntR-type" evidence="6">
    <location>
        <begin position="29"/>
        <end position="97"/>
    </location>
</feature>
<dbReference type="InterPro" id="IPR036388">
    <property type="entry name" value="WH-like_DNA-bd_sf"/>
</dbReference>
<dbReference type="InterPro" id="IPR004839">
    <property type="entry name" value="Aminotransferase_I/II_large"/>
</dbReference>
<dbReference type="Proteomes" id="UP000759443">
    <property type="component" value="Unassembled WGS sequence"/>
</dbReference>
<comment type="similarity">
    <text evidence="1">In the C-terminal section; belongs to the class-I pyridoxal-phosphate-dependent aminotransferase family.</text>
</comment>
<dbReference type="SUPFAM" id="SSF46785">
    <property type="entry name" value="Winged helix' DNA-binding domain"/>
    <property type="match status" value="1"/>
</dbReference>
<proteinExistence type="inferred from homology"/>
<evidence type="ECO:0000259" key="6">
    <source>
        <dbReference type="PROSITE" id="PS50949"/>
    </source>
</evidence>
<dbReference type="EMBL" id="JAGGJU010000001">
    <property type="protein sequence ID" value="MBP1848779.1"/>
    <property type="molecule type" value="Genomic_DNA"/>
</dbReference>
<evidence type="ECO:0000256" key="3">
    <source>
        <dbReference type="ARBA" id="ARBA00023015"/>
    </source>
</evidence>
<keyword evidence="7" id="KW-0808">Transferase</keyword>
<keyword evidence="7" id="KW-0032">Aminotransferase</keyword>
<dbReference type="SUPFAM" id="SSF53383">
    <property type="entry name" value="PLP-dependent transferases"/>
    <property type="match status" value="1"/>
</dbReference>
<protein>
    <submittedName>
        <fullName evidence="7">GntR family transcriptional regulator/MocR family aminotransferase</fullName>
    </submittedName>
</protein>
<comment type="caution">
    <text evidence="7">The sequence shown here is derived from an EMBL/GenBank/DDBJ whole genome shotgun (WGS) entry which is preliminary data.</text>
</comment>
<sequence length="500" mass="56059">MNFQRIMAPRAHPDIVWQRLFAELDRDGQGLSIQIRRTIVYGIETGTLTERTRLPPSRQLASLLGVARNTVTAAYQLLIDEGFLVSRERSGIFVASGRPHSLPSLETVKTSADEWTPAFAVRPSALRQIDKPRDWFDYPYPFLFGQFDPGIFPTNNWREAIRATSSVKEINGWAGDQIDDDDPDLVEQLRVQVLPKRGIFADPGEVIVTIGSQQALSMLVQLFVGRQTAVGIENPGYPDMRNMVRLATDDTRLLSMDRHGVLPDPVFSRCDIAFLTVGHQCPTTAVMPLDRRRALLAAADRDKVILVEDDYEADLMLDGEPETPCLKSLDETGRVIYVGSFSKALAPGLRIGYIVAPRPVIDELRVLRRMLLRHPPTNNQRVLATFIALGHYRLHLQQTGAILRRRAQMIVDRLPLLLPTCRWRRDPGGKSFWIEGPAGLDSRQLVHSARERGVLIEAGDIFFDDPEAGLRTFRLGFTAIADRRIEQGLTLLGELIPGHG</sequence>
<name>A0ABS4DT40_9HYPH</name>
<dbReference type="GO" id="GO:0008483">
    <property type="term" value="F:transaminase activity"/>
    <property type="evidence" value="ECO:0007669"/>
    <property type="project" value="UniProtKB-KW"/>
</dbReference>
<evidence type="ECO:0000256" key="5">
    <source>
        <dbReference type="ARBA" id="ARBA00023163"/>
    </source>
</evidence>
<keyword evidence="8" id="KW-1185">Reference proteome</keyword>
<evidence type="ECO:0000256" key="4">
    <source>
        <dbReference type="ARBA" id="ARBA00023125"/>
    </source>
</evidence>
<keyword evidence="3" id="KW-0805">Transcription regulation</keyword>
<dbReference type="CDD" id="cd00609">
    <property type="entry name" value="AAT_like"/>
    <property type="match status" value="1"/>
</dbReference>
<dbReference type="Gene3D" id="3.40.640.10">
    <property type="entry name" value="Type I PLP-dependent aspartate aminotransferase-like (Major domain)"/>
    <property type="match status" value="1"/>
</dbReference>
<dbReference type="PRINTS" id="PR00035">
    <property type="entry name" value="HTHGNTR"/>
</dbReference>
<accession>A0ABS4DT40</accession>
<keyword evidence="5" id="KW-0804">Transcription</keyword>
<dbReference type="PANTHER" id="PTHR46577:SF1">
    <property type="entry name" value="HTH-TYPE TRANSCRIPTIONAL REGULATORY PROTEIN GABR"/>
    <property type="match status" value="1"/>
</dbReference>
<dbReference type="InterPro" id="IPR000524">
    <property type="entry name" value="Tscrpt_reg_HTH_GntR"/>
</dbReference>
<dbReference type="RefSeq" id="WP_245223788.1">
    <property type="nucleotide sequence ID" value="NZ_JAGGJU010000001.1"/>
</dbReference>
<dbReference type="Pfam" id="PF00392">
    <property type="entry name" value="GntR"/>
    <property type="match status" value="1"/>
</dbReference>